<dbReference type="SMART" id="SM00717">
    <property type="entry name" value="SANT"/>
    <property type="match status" value="1"/>
</dbReference>
<feature type="region of interest" description="Disordered" evidence="6">
    <location>
        <begin position="181"/>
        <end position="207"/>
    </location>
</feature>
<feature type="compositionally biased region" description="Pro residues" evidence="6">
    <location>
        <begin position="190"/>
        <end position="202"/>
    </location>
</feature>
<dbReference type="PROSITE" id="PS51293">
    <property type="entry name" value="SANT"/>
    <property type="match status" value="1"/>
</dbReference>
<proteinExistence type="predicted"/>
<feature type="domain" description="SANT" evidence="9">
    <location>
        <begin position="260"/>
        <end position="310"/>
    </location>
</feature>
<keyword evidence="3" id="KW-0238">DNA-binding</keyword>
<name>A0A978V634_ZIZJJ</name>
<dbReference type="AlphaFoldDB" id="A0A978V634"/>
<keyword evidence="5" id="KW-0539">Nucleus</keyword>
<evidence type="ECO:0000259" key="9">
    <source>
        <dbReference type="PROSITE" id="PS51293"/>
    </source>
</evidence>
<dbReference type="Pfam" id="PF00249">
    <property type="entry name" value="Myb_DNA-binding"/>
    <property type="match status" value="1"/>
</dbReference>
<dbReference type="PROSITE" id="PS50090">
    <property type="entry name" value="MYB_LIKE"/>
    <property type="match status" value="1"/>
</dbReference>
<sequence length="528" mass="59275">MVMEEEKSQKSMSPGKQSQPVKPETAASDSQDAVAAKPSPALNAPSSRPSSDADVAAHLPSYSSMYIYIYMSIFIVSPPQKHKIDTGWFSWDKIHECEVRLVPEFFESRSAWKSPRVYMYYRNSIIKQYRDQPSRKITFTEVRKSLVGDVGSIRRVFDFLEAWGLINYSPSALQNKLLKWDDKDSKPSSSDPPAPPPPPPPTSKDDVSKRNCNHCKSLCSIACFVCDKYDMTLCARCYVRGNYQVGVSSSDFRRVEINEDSKSDWLDKDTLHLLEALLHHGDDWRKVAQHVGRSEKDCVSHFIKLPFGEEFVDRECFQSMDPRHADCGPDTPATTSSSTKRMRLTPLADASNPIMAQAAFLSALAGVEVAENAACAAVTMLSQVDYRSSGGARGPQDTNTRWNSMYLGTIMYFHKELLLDHPTVHDTGLPSDAEVDAASNGNTNLNTAAEGAWLDANSQLEKEELDVERAISGITEVQMKEIQDKIVHFEALDLQMEKEWRQLEQMKNMLFVDQLTFLFHKSSAQKTG</sequence>
<evidence type="ECO:0000256" key="6">
    <source>
        <dbReference type="SAM" id="MobiDB-lite"/>
    </source>
</evidence>
<protein>
    <recommendedName>
        <fullName evidence="12">SWI/SNF complex subunit SWI3B</fullName>
    </recommendedName>
</protein>
<comment type="caution">
    <text evidence="10">The sequence shown here is derived from an EMBL/GenBank/DDBJ whole genome shotgun (WGS) entry which is preliminary data.</text>
</comment>
<dbReference type="Gene3D" id="1.10.10.10">
    <property type="entry name" value="Winged helix-like DNA-binding domain superfamily/Winged helix DNA-binding domain"/>
    <property type="match status" value="1"/>
</dbReference>
<dbReference type="InterPro" id="IPR009057">
    <property type="entry name" value="Homeodomain-like_sf"/>
</dbReference>
<evidence type="ECO:0000313" key="11">
    <source>
        <dbReference type="Proteomes" id="UP000813462"/>
    </source>
</evidence>
<dbReference type="Pfam" id="PF16495">
    <property type="entry name" value="SWIRM-assoc_1"/>
    <property type="match status" value="1"/>
</dbReference>
<dbReference type="PANTHER" id="PTHR12802">
    <property type="entry name" value="SWI/SNF COMPLEX-RELATED"/>
    <property type="match status" value="1"/>
</dbReference>
<dbReference type="FunFam" id="1.10.10.10:FF:000020">
    <property type="entry name" value="SWI/SNF complex subunit SMARCC2 isoform c"/>
    <property type="match status" value="1"/>
</dbReference>
<dbReference type="PANTHER" id="PTHR12802:SF44">
    <property type="entry name" value="SWI_SNF COMPLEX SUBUNIT SWI3B"/>
    <property type="match status" value="1"/>
</dbReference>
<evidence type="ECO:0000256" key="2">
    <source>
        <dbReference type="ARBA" id="ARBA00023015"/>
    </source>
</evidence>
<dbReference type="InterPro" id="IPR007526">
    <property type="entry name" value="SWIRM"/>
</dbReference>
<organism evidence="10 11">
    <name type="scientific">Ziziphus jujuba var. spinosa</name>
    <dbReference type="NCBI Taxonomy" id="714518"/>
    <lineage>
        <taxon>Eukaryota</taxon>
        <taxon>Viridiplantae</taxon>
        <taxon>Streptophyta</taxon>
        <taxon>Embryophyta</taxon>
        <taxon>Tracheophyta</taxon>
        <taxon>Spermatophyta</taxon>
        <taxon>Magnoliopsida</taxon>
        <taxon>eudicotyledons</taxon>
        <taxon>Gunneridae</taxon>
        <taxon>Pentapetalae</taxon>
        <taxon>rosids</taxon>
        <taxon>fabids</taxon>
        <taxon>Rosales</taxon>
        <taxon>Rhamnaceae</taxon>
        <taxon>Paliureae</taxon>
        <taxon>Ziziphus</taxon>
    </lineage>
</organism>
<keyword evidence="2" id="KW-0805">Transcription regulation</keyword>
<evidence type="ECO:0000256" key="1">
    <source>
        <dbReference type="ARBA" id="ARBA00022473"/>
    </source>
</evidence>
<feature type="compositionally biased region" description="Polar residues" evidence="6">
    <location>
        <begin position="10"/>
        <end position="20"/>
    </location>
</feature>
<dbReference type="PROSITE" id="PS50934">
    <property type="entry name" value="SWIRM"/>
    <property type="match status" value="1"/>
</dbReference>
<dbReference type="InterPro" id="IPR001005">
    <property type="entry name" value="SANT/Myb"/>
</dbReference>
<dbReference type="GO" id="GO:0003677">
    <property type="term" value="F:DNA binding"/>
    <property type="evidence" value="ECO:0007669"/>
    <property type="project" value="UniProtKB-KW"/>
</dbReference>
<dbReference type="InterPro" id="IPR036388">
    <property type="entry name" value="WH-like_DNA-bd_sf"/>
</dbReference>
<evidence type="ECO:0000256" key="3">
    <source>
        <dbReference type="ARBA" id="ARBA00023125"/>
    </source>
</evidence>
<dbReference type="InterPro" id="IPR032451">
    <property type="entry name" value="SMARCC_C"/>
</dbReference>
<evidence type="ECO:0000256" key="5">
    <source>
        <dbReference type="ARBA" id="ARBA00023242"/>
    </source>
</evidence>
<dbReference type="Proteomes" id="UP000813462">
    <property type="component" value="Unassembled WGS sequence"/>
</dbReference>
<feature type="region of interest" description="Disordered" evidence="6">
    <location>
        <begin position="1"/>
        <end position="54"/>
    </location>
</feature>
<feature type="domain" description="SWIRM" evidence="8">
    <location>
        <begin position="80"/>
        <end position="177"/>
    </location>
</feature>
<evidence type="ECO:0000259" key="7">
    <source>
        <dbReference type="PROSITE" id="PS50090"/>
    </source>
</evidence>
<evidence type="ECO:0000256" key="4">
    <source>
        <dbReference type="ARBA" id="ARBA00023163"/>
    </source>
</evidence>
<accession>A0A978V634</accession>
<dbReference type="Gene3D" id="1.10.10.60">
    <property type="entry name" value="Homeodomain-like"/>
    <property type="match status" value="1"/>
</dbReference>
<reference evidence="10" key="1">
    <citation type="journal article" date="2021" name="Front. Plant Sci.">
        <title>Chromosome-Scale Genome Assembly for Chinese Sour Jujube and Insights Into Its Genome Evolution and Domestication Signature.</title>
        <authorList>
            <person name="Shen L.-Y."/>
            <person name="Luo H."/>
            <person name="Wang X.-L."/>
            <person name="Wang X.-M."/>
            <person name="Qiu X.-J."/>
            <person name="Liu H."/>
            <person name="Zhou S.-S."/>
            <person name="Jia K.-H."/>
            <person name="Nie S."/>
            <person name="Bao Y.-T."/>
            <person name="Zhang R.-G."/>
            <person name="Yun Q.-Z."/>
            <person name="Chai Y.-H."/>
            <person name="Lu J.-Y."/>
            <person name="Li Y."/>
            <person name="Zhao S.-W."/>
            <person name="Mao J.-F."/>
            <person name="Jia S.-G."/>
            <person name="Mao Y.-M."/>
        </authorList>
    </citation>
    <scope>NUCLEOTIDE SEQUENCE</scope>
    <source>
        <strain evidence="10">AT0</strain>
        <tissue evidence="10">Leaf</tissue>
    </source>
</reference>
<evidence type="ECO:0008006" key="12">
    <source>
        <dbReference type="Google" id="ProtNLM"/>
    </source>
</evidence>
<feature type="domain" description="Myb-like" evidence="7">
    <location>
        <begin position="262"/>
        <end position="306"/>
    </location>
</feature>
<dbReference type="InterPro" id="IPR017884">
    <property type="entry name" value="SANT_dom"/>
</dbReference>
<keyword evidence="4" id="KW-0804">Transcription</keyword>
<dbReference type="SUPFAM" id="SSF46689">
    <property type="entry name" value="Homeodomain-like"/>
    <property type="match status" value="2"/>
</dbReference>
<dbReference type="EMBL" id="JAEACU010000006">
    <property type="protein sequence ID" value="KAH7523369.1"/>
    <property type="molecule type" value="Genomic_DNA"/>
</dbReference>
<dbReference type="GO" id="GO:0005634">
    <property type="term" value="C:nucleus"/>
    <property type="evidence" value="ECO:0007669"/>
    <property type="project" value="UniProtKB-ARBA"/>
</dbReference>
<gene>
    <name evidence="10" type="ORF">FEM48_Zijuj06G0003500</name>
</gene>
<evidence type="ECO:0000259" key="8">
    <source>
        <dbReference type="PROSITE" id="PS50934"/>
    </source>
</evidence>
<dbReference type="Pfam" id="PF04433">
    <property type="entry name" value="SWIRM"/>
    <property type="match status" value="1"/>
</dbReference>
<keyword evidence="1" id="KW-0217">Developmental protein</keyword>
<evidence type="ECO:0000313" key="10">
    <source>
        <dbReference type="EMBL" id="KAH7523369.1"/>
    </source>
</evidence>